<evidence type="ECO:0000313" key="1">
    <source>
        <dbReference type="EMBL" id="MFD2421645.1"/>
    </source>
</evidence>
<dbReference type="Proteomes" id="UP001597417">
    <property type="component" value="Unassembled WGS sequence"/>
</dbReference>
<protein>
    <submittedName>
        <fullName evidence="1">Uncharacterized protein</fullName>
    </submittedName>
</protein>
<organism evidence="1 2">
    <name type="scientific">Amycolatopsis pigmentata</name>
    <dbReference type="NCBI Taxonomy" id="450801"/>
    <lineage>
        <taxon>Bacteria</taxon>
        <taxon>Bacillati</taxon>
        <taxon>Actinomycetota</taxon>
        <taxon>Actinomycetes</taxon>
        <taxon>Pseudonocardiales</taxon>
        <taxon>Pseudonocardiaceae</taxon>
        <taxon>Amycolatopsis</taxon>
    </lineage>
</organism>
<reference evidence="2" key="1">
    <citation type="journal article" date="2019" name="Int. J. Syst. Evol. Microbiol.">
        <title>The Global Catalogue of Microorganisms (GCM) 10K type strain sequencing project: providing services to taxonomists for standard genome sequencing and annotation.</title>
        <authorList>
            <consortium name="The Broad Institute Genomics Platform"/>
            <consortium name="The Broad Institute Genome Sequencing Center for Infectious Disease"/>
            <person name="Wu L."/>
            <person name="Ma J."/>
        </authorList>
    </citation>
    <scope>NUCLEOTIDE SEQUENCE [LARGE SCALE GENOMIC DNA]</scope>
    <source>
        <strain evidence="2">CGMCC 4.7645</strain>
    </source>
</reference>
<evidence type="ECO:0000313" key="2">
    <source>
        <dbReference type="Proteomes" id="UP001597417"/>
    </source>
</evidence>
<gene>
    <name evidence="1" type="ORF">ACFSXZ_35470</name>
</gene>
<name>A0ABW5G4V2_9PSEU</name>
<dbReference type="EMBL" id="JBHUKR010000022">
    <property type="protein sequence ID" value="MFD2421645.1"/>
    <property type="molecule type" value="Genomic_DNA"/>
</dbReference>
<proteinExistence type="predicted"/>
<dbReference type="RefSeq" id="WP_378270342.1">
    <property type="nucleotide sequence ID" value="NZ_JBHUKR010000022.1"/>
</dbReference>
<accession>A0ABW5G4V2</accession>
<keyword evidence="2" id="KW-1185">Reference proteome</keyword>
<comment type="caution">
    <text evidence="1">The sequence shown here is derived from an EMBL/GenBank/DDBJ whole genome shotgun (WGS) entry which is preliminary data.</text>
</comment>
<sequence length="94" mass="10650">MDDTPRADPCELCPYNAIRGTRRCLQHTEAASATRHGNHVSYGGTYNHNYLVKEDPEIEPVTVEARPYGPVVGFEEPEPARPGWLVRAIRRWFG</sequence>